<protein>
    <submittedName>
        <fullName evidence="1">Uncharacterized protein</fullName>
    </submittedName>
</protein>
<reference evidence="1 2" key="1">
    <citation type="submission" date="2022-01" db="EMBL/GenBank/DDBJ databases">
        <authorList>
            <person name="Xiong W."/>
            <person name="Schranz E."/>
        </authorList>
    </citation>
    <scope>NUCLEOTIDE SEQUENCE [LARGE SCALE GENOMIC DNA]</scope>
</reference>
<dbReference type="EMBL" id="CAKMRJ010005745">
    <property type="protein sequence ID" value="CAH1451688.1"/>
    <property type="molecule type" value="Genomic_DNA"/>
</dbReference>
<evidence type="ECO:0000313" key="1">
    <source>
        <dbReference type="EMBL" id="CAH1451688.1"/>
    </source>
</evidence>
<name>A0AAU9PMS8_9ASTR</name>
<proteinExistence type="predicted"/>
<sequence>MEGKKIFGRYDRIEISDIIFDKINGALNEARLRYKAYVATLCSVLSAILNSKDLDEGCNGIDDKKASLLMMNFTIEEVKFAINKLGEDAPVNELVDFIFAAQLANADDKRINVEFQKKDMLIVIAEKLWSGLEHFVFDWLINADRVVSQVEYPLLANLRGLFLDLVAQLVGALSQMRVVGKGCKLVGCGTVVPILEVSNDDLSNIVDTNDEWISV</sequence>
<keyword evidence="2" id="KW-1185">Reference proteome</keyword>
<organism evidence="1 2">
    <name type="scientific">Lactuca virosa</name>
    <dbReference type="NCBI Taxonomy" id="75947"/>
    <lineage>
        <taxon>Eukaryota</taxon>
        <taxon>Viridiplantae</taxon>
        <taxon>Streptophyta</taxon>
        <taxon>Embryophyta</taxon>
        <taxon>Tracheophyta</taxon>
        <taxon>Spermatophyta</taxon>
        <taxon>Magnoliopsida</taxon>
        <taxon>eudicotyledons</taxon>
        <taxon>Gunneridae</taxon>
        <taxon>Pentapetalae</taxon>
        <taxon>asterids</taxon>
        <taxon>campanulids</taxon>
        <taxon>Asterales</taxon>
        <taxon>Asteraceae</taxon>
        <taxon>Cichorioideae</taxon>
        <taxon>Cichorieae</taxon>
        <taxon>Lactucinae</taxon>
        <taxon>Lactuca</taxon>
    </lineage>
</organism>
<dbReference type="AlphaFoldDB" id="A0AAU9PMS8"/>
<accession>A0AAU9PMS8</accession>
<evidence type="ECO:0000313" key="2">
    <source>
        <dbReference type="Proteomes" id="UP001157418"/>
    </source>
</evidence>
<gene>
    <name evidence="1" type="ORF">LVIROSA_LOCUS37031</name>
</gene>
<dbReference type="Proteomes" id="UP001157418">
    <property type="component" value="Unassembled WGS sequence"/>
</dbReference>
<comment type="caution">
    <text evidence="1">The sequence shown here is derived from an EMBL/GenBank/DDBJ whole genome shotgun (WGS) entry which is preliminary data.</text>
</comment>